<dbReference type="InterPro" id="IPR022792">
    <property type="entry name" value="T2SS_protein-GspN"/>
</dbReference>
<keyword evidence="6" id="KW-0997">Cell inner membrane</keyword>
<name>A0ABP7MZR3_9GAMM</name>
<evidence type="ECO:0000256" key="1">
    <source>
        <dbReference type="ARBA" id="ARBA00004533"/>
    </source>
</evidence>
<dbReference type="Proteomes" id="UP001501565">
    <property type="component" value="Unassembled WGS sequence"/>
</dbReference>
<sequence>MWSVIKAARWYVLLTLVLFSFFLVINFPAHYAWKLAKEHVPGLPVKISSLTGTVWRGTGTIGYQHLSVHANWRLNPWSLFSLSPELEISSQIDRHTKLSGLVKVSSERLQIQELNGSLSVPVINPYLKVQKVTGNGIVSLYNLGLGFDYNNNVFEFAEGRLMWKDAKASYPGPKGIENIELPDIVGKLTSDENGASLDVMSGADGSALASAFVMNKGWAGVKVKKRSVDLVGQTWVGNQQPDDIIFQVREKLW</sequence>
<evidence type="ECO:0000256" key="8">
    <source>
        <dbReference type="ARBA" id="ARBA00022927"/>
    </source>
</evidence>
<reference evidence="13" key="1">
    <citation type="journal article" date="2019" name="Int. J. Syst. Evol. Microbiol.">
        <title>The Global Catalogue of Microorganisms (GCM) 10K type strain sequencing project: providing services to taxonomists for standard genome sequencing and annotation.</title>
        <authorList>
            <consortium name="The Broad Institute Genomics Platform"/>
            <consortium name="The Broad Institute Genome Sequencing Center for Infectious Disease"/>
            <person name="Wu L."/>
            <person name="Ma J."/>
        </authorList>
    </citation>
    <scope>NUCLEOTIDE SEQUENCE [LARGE SCALE GENOMIC DNA]</scope>
    <source>
        <strain evidence="13">JCM 17551</strain>
    </source>
</reference>
<evidence type="ECO:0000256" key="4">
    <source>
        <dbReference type="ARBA" id="ARBA00022448"/>
    </source>
</evidence>
<evidence type="ECO:0000256" key="9">
    <source>
        <dbReference type="ARBA" id="ARBA00023136"/>
    </source>
</evidence>
<comment type="subcellular location">
    <subcellularLocation>
        <location evidence="1">Cell inner membrane</location>
    </subcellularLocation>
</comment>
<protein>
    <recommendedName>
        <fullName evidence="3">Type II secretion system protein N</fullName>
    </recommendedName>
    <alternativeName>
        <fullName evidence="10">General secretion pathway protein N</fullName>
    </alternativeName>
</protein>
<keyword evidence="11" id="KW-1133">Transmembrane helix</keyword>
<keyword evidence="13" id="KW-1185">Reference proteome</keyword>
<keyword evidence="4" id="KW-0813">Transport</keyword>
<evidence type="ECO:0000256" key="6">
    <source>
        <dbReference type="ARBA" id="ARBA00022519"/>
    </source>
</evidence>
<evidence type="ECO:0000256" key="2">
    <source>
        <dbReference type="ARBA" id="ARBA00007208"/>
    </source>
</evidence>
<keyword evidence="9 11" id="KW-0472">Membrane</keyword>
<accession>A0ABP7MZR3</accession>
<evidence type="ECO:0000256" key="5">
    <source>
        <dbReference type="ARBA" id="ARBA00022475"/>
    </source>
</evidence>
<feature type="transmembrane region" description="Helical" evidence="11">
    <location>
        <begin position="12"/>
        <end position="33"/>
    </location>
</feature>
<organism evidence="12 13">
    <name type="scientific">Litoribacillus peritrichatus</name>
    <dbReference type="NCBI Taxonomy" id="718191"/>
    <lineage>
        <taxon>Bacteria</taxon>
        <taxon>Pseudomonadati</taxon>
        <taxon>Pseudomonadota</taxon>
        <taxon>Gammaproteobacteria</taxon>
        <taxon>Oceanospirillales</taxon>
        <taxon>Oceanospirillaceae</taxon>
        <taxon>Litoribacillus</taxon>
    </lineage>
</organism>
<evidence type="ECO:0000256" key="3">
    <source>
        <dbReference type="ARBA" id="ARBA00021563"/>
    </source>
</evidence>
<evidence type="ECO:0000313" key="12">
    <source>
        <dbReference type="EMBL" id="GAA3931511.1"/>
    </source>
</evidence>
<evidence type="ECO:0000313" key="13">
    <source>
        <dbReference type="Proteomes" id="UP001501565"/>
    </source>
</evidence>
<dbReference type="Pfam" id="PF01203">
    <property type="entry name" value="T2SSN"/>
    <property type="match status" value="1"/>
</dbReference>
<proteinExistence type="inferred from homology"/>
<evidence type="ECO:0000256" key="7">
    <source>
        <dbReference type="ARBA" id="ARBA00022692"/>
    </source>
</evidence>
<dbReference type="EMBL" id="BAABBN010000007">
    <property type="protein sequence ID" value="GAA3931511.1"/>
    <property type="molecule type" value="Genomic_DNA"/>
</dbReference>
<keyword evidence="8" id="KW-0653">Protein transport</keyword>
<evidence type="ECO:0000256" key="10">
    <source>
        <dbReference type="ARBA" id="ARBA00030772"/>
    </source>
</evidence>
<comment type="similarity">
    <text evidence="2">Belongs to the GSP N family.</text>
</comment>
<keyword evidence="7 11" id="KW-0812">Transmembrane</keyword>
<evidence type="ECO:0000256" key="11">
    <source>
        <dbReference type="SAM" id="Phobius"/>
    </source>
</evidence>
<comment type="caution">
    <text evidence="12">The sequence shown here is derived from an EMBL/GenBank/DDBJ whole genome shotgun (WGS) entry which is preliminary data.</text>
</comment>
<keyword evidence="5" id="KW-1003">Cell membrane</keyword>
<gene>
    <name evidence="12" type="ORF">GCM10022277_30430</name>
</gene>
<dbReference type="RefSeq" id="WP_344799422.1">
    <property type="nucleotide sequence ID" value="NZ_BAABBN010000007.1"/>
</dbReference>